<keyword evidence="10" id="KW-1185">Reference proteome</keyword>
<gene>
    <name evidence="9" type="primary">RvY_05916-1</name>
    <name evidence="9" type="synonym">RvY_05916.1</name>
    <name evidence="9" type="ORF">RvY_05916</name>
</gene>
<dbReference type="Pfam" id="PF02902">
    <property type="entry name" value="Peptidase_C48"/>
    <property type="match status" value="1"/>
</dbReference>
<evidence type="ECO:0000256" key="4">
    <source>
        <dbReference type="ARBA" id="ARBA00022771"/>
    </source>
</evidence>
<dbReference type="GO" id="GO:0008270">
    <property type="term" value="F:zinc ion binding"/>
    <property type="evidence" value="ECO:0007669"/>
    <property type="project" value="UniProtKB-KW"/>
</dbReference>
<dbReference type="InterPro" id="IPR038765">
    <property type="entry name" value="Papain-like_cys_pep_sf"/>
</dbReference>
<dbReference type="Proteomes" id="UP000186922">
    <property type="component" value="Unassembled WGS sequence"/>
</dbReference>
<keyword evidence="5" id="KW-0378">Hydrolase</keyword>
<dbReference type="SUPFAM" id="SSF54001">
    <property type="entry name" value="Cysteine proteinases"/>
    <property type="match status" value="1"/>
</dbReference>
<evidence type="ECO:0000256" key="3">
    <source>
        <dbReference type="ARBA" id="ARBA00022723"/>
    </source>
</evidence>
<evidence type="ECO:0000256" key="2">
    <source>
        <dbReference type="ARBA" id="ARBA00022670"/>
    </source>
</evidence>
<dbReference type="PANTHER" id="PTHR34718">
    <property type="entry name" value="PHD-TYPE DOMAIN-CONTAINING PROTEIN"/>
    <property type="match status" value="1"/>
</dbReference>
<dbReference type="GO" id="GO:0006508">
    <property type="term" value="P:proteolysis"/>
    <property type="evidence" value="ECO:0007669"/>
    <property type="project" value="UniProtKB-KW"/>
</dbReference>
<evidence type="ECO:0000256" key="1">
    <source>
        <dbReference type="ARBA" id="ARBA00005234"/>
    </source>
</evidence>
<dbReference type="GO" id="GO:0008234">
    <property type="term" value="F:cysteine-type peptidase activity"/>
    <property type="evidence" value="ECO:0007669"/>
    <property type="project" value="InterPro"/>
</dbReference>
<dbReference type="AlphaFoldDB" id="A0A1D1V288"/>
<dbReference type="OrthoDB" id="10054020at2759"/>
<dbReference type="Gene3D" id="3.40.395.10">
    <property type="entry name" value="Adenoviral Proteinase, Chain A"/>
    <property type="match status" value="1"/>
</dbReference>
<dbReference type="PROSITE" id="PS50600">
    <property type="entry name" value="ULP_PROTEASE"/>
    <property type="match status" value="1"/>
</dbReference>
<evidence type="ECO:0000259" key="8">
    <source>
        <dbReference type="PROSITE" id="PS50600"/>
    </source>
</evidence>
<evidence type="ECO:0000313" key="9">
    <source>
        <dbReference type="EMBL" id="GAU94082.1"/>
    </source>
</evidence>
<proteinExistence type="inferred from homology"/>
<evidence type="ECO:0000256" key="6">
    <source>
        <dbReference type="ARBA" id="ARBA00022833"/>
    </source>
</evidence>
<evidence type="ECO:0000256" key="7">
    <source>
        <dbReference type="SAM" id="MobiDB-lite"/>
    </source>
</evidence>
<evidence type="ECO:0000313" key="10">
    <source>
        <dbReference type="Proteomes" id="UP000186922"/>
    </source>
</evidence>
<dbReference type="InterPro" id="IPR019786">
    <property type="entry name" value="Zinc_finger_PHD-type_CS"/>
</dbReference>
<feature type="compositionally biased region" description="Basic and acidic residues" evidence="7">
    <location>
        <begin position="1"/>
        <end position="14"/>
    </location>
</feature>
<dbReference type="PANTHER" id="PTHR34718:SF2">
    <property type="entry name" value="PHD-TYPE DOMAIN-CONTAINING PROTEIN"/>
    <property type="match status" value="1"/>
</dbReference>
<feature type="region of interest" description="Disordered" evidence="7">
    <location>
        <begin position="1"/>
        <end position="34"/>
    </location>
</feature>
<organism evidence="9 10">
    <name type="scientific">Ramazzottius varieornatus</name>
    <name type="common">Water bear</name>
    <name type="synonym">Tardigrade</name>
    <dbReference type="NCBI Taxonomy" id="947166"/>
    <lineage>
        <taxon>Eukaryota</taxon>
        <taxon>Metazoa</taxon>
        <taxon>Ecdysozoa</taxon>
        <taxon>Tardigrada</taxon>
        <taxon>Eutardigrada</taxon>
        <taxon>Parachela</taxon>
        <taxon>Hypsibioidea</taxon>
        <taxon>Ramazzottiidae</taxon>
        <taxon>Ramazzottius</taxon>
    </lineage>
</organism>
<feature type="domain" description="Ubiquitin-like protease family profile" evidence="8">
    <location>
        <begin position="43"/>
        <end position="206"/>
    </location>
</feature>
<reference evidence="9 10" key="1">
    <citation type="journal article" date="2016" name="Nat. Commun.">
        <title>Extremotolerant tardigrade genome and improved radiotolerance of human cultured cells by tardigrade-unique protein.</title>
        <authorList>
            <person name="Hashimoto T."/>
            <person name="Horikawa D.D."/>
            <person name="Saito Y."/>
            <person name="Kuwahara H."/>
            <person name="Kozuka-Hata H."/>
            <person name="Shin-I T."/>
            <person name="Minakuchi Y."/>
            <person name="Ohishi K."/>
            <person name="Motoyama A."/>
            <person name="Aizu T."/>
            <person name="Enomoto A."/>
            <person name="Kondo K."/>
            <person name="Tanaka S."/>
            <person name="Hara Y."/>
            <person name="Koshikawa S."/>
            <person name="Sagara H."/>
            <person name="Miura T."/>
            <person name="Yokobori S."/>
            <person name="Miyagawa K."/>
            <person name="Suzuki Y."/>
            <person name="Kubo T."/>
            <person name="Oyama M."/>
            <person name="Kohara Y."/>
            <person name="Fujiyama A."/>
            <person name="Arakawa K."/>
            <person name="Katayama T."/>
            <person name="Toyoda A."/>
            <person name="Kunieda T."/>
        </authorList>
    </citation>
    <scope>NUCLEOTIDE SEQUENCE [LARGE SCALE GENOMIC DNA]</scope>
    <source>
        <strain evidence="9 10">YOKOZUNA-1</strain>
    </source>
</reference>
<accession>A0A1D1V288</accession>
<name>A0A1D1V288_RAMVA</name>
<comment type="similarity">
    <text evidence="1">Belongs to the peptidase C48 family.</text>
</comment>
<sequence length="344" mass="39603">MEGIRKGPRDETRKATGGGICVSRHQPRTEATPQDVWCSPGGIPLSSAHRLRLLNEIKDGWIDDFIVTAAMNMLKVEHPHMGGLRPSSDFYGQERANRSERLLQLVRLRGKIFEHGYVRPDKRQAQILYTGRSHWVLISNYHDQAENVVYVYDSFEQPTPEFLLEKIAAVFRFSDVSKFRVIWPMVDQQKNNKDCGIFAIAFLVALCQQNDPTGLKLESSEVLREHVIRCYESGTFSSADPFPTRLRTLQPTFFPMKVSKLVRHGFRIAKRNLILRERAVSVICFCRMPPGKARNDRTVICQSIPCMTKRFHERCIVCIDDTYRECDFKRWTCAPCRALHEPGS</sequence>
<keyword evidence="2" id="KW-0645">Protease</keyword>
<evidence type="ECO:0000256" key="5">
    <source>
        <dbReference type="ARBA" id="ARBA00022801"/>
    </source>
</evidence>
<comment type="caution">
    <text evidence="9">The sequence shown here is derived from an EMBL/GenBank/DDBJ whole genome shotgun (WGS) entry which is preliminary data.</text>
</comment>
<protein>
    <recommendedName>
        <fullName evidence="8">Ubiquitin-like protease family profile domain-containing protein</fullName>
    </recommendedName>
</protein>
<keyword evidence="3" id="KW-0479">Metal-binding</keyword>
<dbReference type="PROSITE" id="PS01359">
    <property type="entry name" value="ZF_PHD_1"/>
    <property type="match status" value="1"/>
</dbReference>
<keyword evidence="6" id="KW-0862">Zinc</keyword>
<keyword evidence="4" id="KW-0863">Zinc-finger</keyword>
<dbReference type="EMBL" id="BDGG01000002">
    <property type="protein sequence ID" value="GAU94082.1"/>
    <property type="molecule type" value="Genomic_DNA"/>
</dbReference>
<dbReference type="InterPro" id="IPR003653">
    <property type="entry name" value="Peptidase_C48_C"/>
</dbReference>